<dbReference type="HOGENOM" id="CLU_2431672_0_0_1"/>
<evidence type="ECO:0000313" key="3">
    <source>
        <dbReference type="Proteomes" id="UP000011087"/>
    </source>
</evidence>
<protein>
    <submittedName>
        <fullName evidence="1 2">Uncharacterized protein</fullName>
    </submittedName>
</protein>
<gene>
    <name evidence="1" type="ORF">GUITHDRAFT_102113</name>
</gene>
<accession>L1JVH9</accession>
<dbReference type="Proteomes" id="UP000011087">
    <property type="component" value="Unassembled WGS sequence"/>
</dbReference>
<reference evidence="2" key="3">
    <citation type="submission" date="2015-06" db="UniProtKB">
        <authorList>
            <consortium name="EnsemblProtists"/>
        </authorList>
    </citation>
    <scope>IDENTIFICATION</scope>
</reference>
<dbReference type="RefSeq" id="XP_005839190.1">
    <property type="nucleotide sequence ID" value="XM_005839133.1"/>
</dbReference>
<dbReference type="KEGG" id="gtt:GUITHDRAFT_102113"/>
<proteinExistence type="predicted"/>
<dbReference type="AlphaFoldDB" id="L1JVH9"/>
<dbReference type="EMBL" id="JH992973">
    <property type="protein sequence ID" value="EKX52210.1"/>
    <property type="molecule type" value="Genomic_DNA"/>
</dbReference>
<reference evidence="3" key="2">
    <citation type="submission" date="2012-11" db="EMBL/GenBank/DDBJ databases">
        <authorList>
            <person name="Kuo A."/>
            <person name="Curtis B.A."/>
            <person name="Tanifuji G."/>
            <person name="Burki F."/>
            <person name="Gruber A."/>
            <person name="Irimia M."/>
            <person name="Maruyama S."/>
            <person name="Arias M.C."/>
            <person name="Ball S.G."/>
            <person name="Gile G.H."/>
            <person name="Hirakawa Y."/>
            <person name="Hopkins J.F."/>
            <person name="Rensing S.A."/>
            <person name="Schmutz J."/>
            <person name="Symeonidi A."/>
            <person name="Elias M."/>
            <person name="Eveleigh R.J."/>
            <person name="Herman E.K."/>
            <person name="Klute M.J."/>
            <person name="Nakayama T."/>
            <person name="Obornik M."/>
            <person name="Reyes-Prieto A."/>
            <person name="Armbrust E.V."/>
            <person name="Aves S.J."/>
            <person name="Beiko R.G."/>
            <person name="Coutinho P."/>
            <person name="Dacks J.B."/>
            <person name="Durnford D.G."/>
            <person name="Fast N.M."/>
            <person name="Green B.R."/>
            <person name="Grisdale C."/>
            <person name="Hempe F."/>
            <person name="Henrissat B."/>
            <person name="Hoppner M.P."/>
            <person name="Ishida K.-I."/>
            <person name="Kim E."/>
            <person name="Koreny L."/>
            <person name="Kroth P.G."/>
            <person name="Liu Y."/>
            <person name="Malik S.-B."/>
            <person name="Maier U.G."/>
            <person name="McRose D."/>
            <person name="Mock T."/>
            <person name="Neilson J.A."/>
            <person name="Onodera N.T."/>
            <person name="Poole A.M."/>
            <person name="Pritham E.J."/>
            <person name="Richards T.A."/>
            <person name="Rocap G."/>
            <person name="Roy S.W."/>
            <person name="Sarai C."/>
            <person name="Schaack S."/>
            <person name="Shirato S."/>
            <person name="Slamovits C.H."/>
            <person name="Spencer D.F."/>
            <person name="Suzuki S."/>
            <person name="Worden A.Z."/>
            <person name="Zauner S."/>
            <person name="Barry K."/>
            <person name="Bell C."/>
            <person name="Bharti A.K."/>
            <person name="Crow J.A."/>
            <person name="Grimwood J."/>
            <person name="Kramer R."/>
            <person name="Lindquist E."/>
            <person name="Lucas S."/>
            <person name="Salamov A."/>
            <person name="McFadden G.I."/>
            <person name="Lane C.E."/>
            <person name="Keeling P.J."/>
            <person name="Gray M.W."/>
            <person name="Grigoriev I.V."/>
            <person name="Archibald J.M."/>
        </authorList>
    </citation>
    <scope>NUCLEOTIDE SEQUENCE</scope>
    <source>
        <strain evidence="3">CCMP2712</strain>
    </source>
</reference>
<sequence>MFSSVFQIIEVAPEPVNQSRRLGGSEIAGLDWFSYQLKKGLDEPKSGGLKYPSRHPSRYTDTITIRNQGSQFVKERLTAMKARSSRIFQSG</sequence>
<dbReference type="GeneID" id="17309069"/>
<evidence type="ECO:0000313" key="2">
    <source>
        <dbReference type="EnsemblProtists" id="EKX52210"/>
    </source>
</evidence>
<name>L1JVH9_GUITC</name>
<dbReference type="EnsemblProtists" id="EKX52210">
    <property type="protein sequence ID" value="EKX52210"/>
    <property type="gene ID" value="GUITHDRAFT_102113"/>
</dbReference>
<keyword evidence="3" id="KW-1185">Reference proteome</keyword>
<evidence type="ECO:0000313" key="1">
    <source>
        <dbReference type="EMBL" id="EKX52210.1"/>
    </source>
</evidence>
<reference evidence="1 3" key="1">
    <citation type="journal article" date="2012" name="Nature">
        <title>Algal genomes reveal evolutionary mosaicism and the fate of nucleomorphs.</title>
        <authorList>
            <consortium name="DOE Joint Genome Institute"/>
            <person name="Curtis B.A."/>
            <person name="Tanifuji G."/>
            <person name="Burki F."/>
            <person name="Gruber A."/>
            <person name="Irimia M."/>
            <person name="Maruyama S."/>
            <person name="Arias M.C."/>
            <person name="Ball S.G."/>
            <person name="Gile G.H."/>
            <person name="Hirakawa Y."/>
            <person name="Hopkins J.F."/>
            <person name="Kuo A."/>
            <person name="Rensing S.A."/>
            <person name="Schmutz J."/>
            <person name="Symeonidi A."/>
            <person name="Elias M."/>
            <person name="Eveleigh R.J."/>
            <person name="Herman E.K."/>
            <person name="Klute M.J."/>
            <person name="Nakayama T."/>
            <person name="Obornik M."/>
            <person name="Reyes-Prieto A."/>
            <person name="Armbrust E.V."/>
            <person name="Aves S.J."/>
            <person name="Beiko R.G."/>
            <person name="Coutinho P."/>
            <person name="Dacks J.B."/>
            <person name="Durnford D.G."/>
            <person name="Fast N.M."/>
            <person name="Green B.R."/>
            <person name="Grisdale C.J."/>
            <person name="Hempel F."/>
            <person name="Henrissat B."/>
            <person name="Hoppner M.P."/>
            <person name="Ishida K."/>
            <person name="Kim E."/>
            <person name="Koreny L."/>
            <person name="Kroth P.G."/>
            <person name="Liu Y."/>
            <person name="Malik S.B."/>
            <person name="Maier U.G."/>
            <person name="McRose D."/>
            <person name="Mock T."/>
            <person name="Neilson J.A."/>
            <person name="Onodera N.T."/>
            <person name="Poole A.M."/>
            <person name="Pritham E.J."/>
            <person name="Richards T.A."/>
            <person name="Rocap G."/>
            <person name="Roy S.W."/>
            <person name="Sarai C."/>
            <person name="Schaack S."/>
            <person name="Shirato S."/>
            <person name="Slamovits C.H."/>
            <person name="Spencer D.F."/>
            <person name="Suzuki S."/>
            <person name="Worden A.Z."/>
            <person name="Zauner S."/>
            <person name="Barry K."/>
            <person name="Bell C."/>
            <person name="Bharti A.K."/>
            <person name="Crow J.A."/>
            <person name="Grimwood J."/>
            <person name="Kramer R."/>
            <person name="Lindquist E."/>
            <person name="Lucas S."/>
            <person name="Salamov A."/>
            <person name="McFadden G.I."/>
            <person name="Lane C.E."/>
            <person name="Keeling P.J."/>
            <person name="Gray M.W."/>
            <person name="Grigoriev I.V."/>
            <person name="Archibald J.M."/>
        </authorList>
    </citation>
    <scope>NUCLEOTIDE SEQUENCE</scope>
    <source>
        <strain evidence="1 3">CCMP2712</strain>
    </source>
</reference>
<dbReference type="PaxDb" id="55529-EKX52210"/>
<organism evidence="1">
    <name type="scientific">Guillardia theta (strain CCMP2712)</name>
    <name type="common">Cryptophyte</name>
    <dbReference type="NCBI Taxonomy" id="905079"/>
    <lineage>
        <taxon>Eukaryota</taxon>
        <taxon>Cryptophyceae</taxon>
        <taxon>Pyrenomonadales</taxon>
        <taxon>Geminigeraceae</taxon>
        <taxon>Guillardia</taxon>
    </lineage>
</organism>